<proteinExistence type="predicted"/>
<reference evidence="1" key="1">
    <citation type="journal article" date="2014" name="Front. Microbiol.">
        <title>High frequency of phylogenetically diverse reductive dehalogenase-homologous genes in deep subseafloor sedimentary metagenomes.</title>
        <authorList>
            <person name="Kawai M."/>
            <person name="Futagami T."/>
            <person name="Toyoda A."/>
            <person name="Takaki Y."/>
            <person name="Nishi S."/>
            <person name="Hori S."/>
            <person name="Arai W."/>
            <person name="Tsubouchi T."/>
            <person name="Morono Y."/>
            <person name="Uchiyama I."/>
            <person name="Ito T."/>
            <person name="Fujiyama A."/>
            <person name="Inagaki F."/>
            <person name="Takami H."/>
        </authorList>
    </citation>
    <scope>NUCLEOTIDE SEQUENCE</scope>
    <source>
        <strain evidence="1">Expedition CK06-06</strain>
    </source>
</reference>
<organism evidence="1">
    <name type="scientific">marine sediment metagenome</name>
    <dbReference type="NCBI Taxonomy" id="412755"/>
    <lineage>
        <taxon>unclassified sequences</taxon>
        <taxon>metagenomes</taxon>
        <taxon>ecological metagenomes</taxon>
    </lineage>
</organism>
<name>X1A7U1_9ZZZZ</name>
<dbReference type="SUPFAM" id="SSF53448">
    <property type="entry name" value="Nucleotide-diphospho-sugar transferases"/>
    <property type="match status" value="1"/>
</dbReference>
<accession>X1A7U1</accession>
<dbReference type="AlphaFoldDB" id="X1A7U1"/>
<protein>
    <submittedName>
        <fullName evidence="1">Uncharacterized protein</fullName>
    </submittedName>
</protein>
<sequence length="128" mass="14371">MPYEKDMTSDNTFDPLDYDKLPDKLFRAHHCGGTTVLVKRKVFEGMGWPYYCNVVAPGKVVIGEDLFFTAKAKKAGFELWCDPEVKCEHARWSPLKAIIDSFVNPPKDETGKAISDIGELGDNQETAK</sequence>
<evidence type="ECO:0000313" key="1">
    <source>
        <dbReference type="EMBL" id="GAG66197.1"/>
    </source>
</evidence>
<dbReference type="InterPro" id="IPR029044">
    <property type="entry name" value="Nucleotide-diphossugar_trans"/>
</dbReference>
<comment type="caution">
    <text evidence="1">The sequence shown here is derived from an EMBL/GenBank/DDBJ whole genome shotgun (WGS) entry which is preliminary data.</text>
</comment>
<gene>
    <name evidence="1" type="ORF">S01H4_15019</name>
</gene>
<dbReference type="EMBL" id="BART01006584">
    <property type="protein sequence ID" value="GAG66197.1"/>
    <property type="molecule type" value="Genomic_DNA"/>
</dbReference>